<feature type="compositionally biased region" description="Basic and acidic residues" evidence="16">
    <location>
        <begin position="374"/>
        <end position="384"/>
    </location>
</feature>
<dbReference type="InParanoid" id="A0A2I0M217"/>
<dbReference type="SMART" id="SM00082">
    <property type="entry name" value="LRRCT"/>
    <property type="match status" value="1"/>
</dbReference>
<feature type="region of interest" description="Disordered" evidence="16">
    <location>
        <begin position="357"/>
        <end position="434"/>
    </location>
</feature>
<feature type="domain" description="LRRCT" evidence="17">
    <location>
        <begin position="295"/>
        <end position="345"/>
    </location>
</feature>
<protein>
    <submittedName>
        <fullName evidence="18">Reticulon 4 receptor-like 1</fullName>
    </submittedName>
</protein>
<evidence type="ECO:0000256" key="2">
    <source>
        <dbReference type="ARBA" id="ARBA00004285"/>
    </source>
</evidence>
<feature type="compositionally biased region" description="Basic and acidic residues" evidence="16">
    <location>
        <begin position="8"/>
        <end position="24"/>
    </location>
</feature>
<dbReference type="FunFam" id="3.80.10.10:FF:000018">
    <property type="entry name" value="Reticulon 4 receptor"/>
    <property type="match status" value="1"/>
</dbReference>
<dbReference type="STRING" id="8932.A0A2I0M217"/>
<dbReference type="PROSITE" id="PS51450">
    <property type="entry name" value="LRR"/>
    <property type="match status" value="1"/>
</dbReference>
<dbReference type="GO" id="GO:0098552">
    <property type="term" value="C:side of membrane"/>
    <property type="evidence" value="ECO:0007669"/>
    <property type="project" value="UniProtKB-KW"/>
</dbReference>
<keyword evidence="10" id="KW-0472">Membrane</keyword>
<dbReference type="Gene3D" id="3.80.10.10">
    <property type="entry name" value="Ribonuclease Inhibitor"/>
    <property type="match status" value="1"/>
</dbReference>
<keyword evidence="8" id="KW-0732">Signal</keyword>
<evidence type="ECO:0000256" key="8">
    <source>
        <dbReference type="ARBA" id="ARBA00022729"/>
    </source>
</evidence>
<dbReference type="Proteomes" id="UP000053872">
    <property type="component" value="Unassembled WGS sequence"/>
</dbReference>
<comment type="similarity">
    <text evidence="15">Belongs to the Nogo receptor family.</text>
</comment>
<keyword evidence="12" id="KW-0325">Glycoprotein</keyword>
<evidence type="ECO:0000256" key="10">
    <source>
        <dbReference type="ARBA" id="ARBA00023136"/>
    </source>
</evidence>
<evidence type="ECO:0000256" key="6">
    <source>
        <dbReference type="ARBA" id="ARBA00022475"/>
    </source>
</evidence>
<evidence type="ECO:0000256" key="14">
    <source>
        <dbReference type="ARBA" id="ARBA00023288"/>
    </source>
</evidence>
<evidence type="ECO:0000256" key="11">
    <source>
        <dbReference type="ARBA" id="ARBA00023170"/>
    </source>
</evidence>
<evidence type="ECO:0000256" key="5">
    <source>
        <dbReference type="ARBA" id="ARBA00004635"/>
    </source>
</evidence>
<gene>
    <name evidence="18" type="primary">RTN4RL1</name>
    <name evidence="18" type="ORF">A306_00008482</name>
</gene>
<reference evidence="18 19" key="1">
    <citation type="journal article" date="2013" name="Science">
        <title>Genomic diversity and evolution of the head crest in the rock pigeon.</title>
        <authorList>
            <person name="Shapiro M.D."/>
            <person name="Kronenberg Z."/>
            <person name="Li C."/>
            <person name="Domyan E.T."/>
            <person name="Pan H."/>
            <person name="Campbell M."/>
            <person name="Tan H."/>
            <person name="Huff C.D."/>
            <person name="Hu H."/>
            <person name="Vickrey A.I."/>
            <person name="Nielsen S.C."/>
            <person name="Stringham S.A."/>
            <person name="Hu H."/>
            <person name="Willerslev E."/>
            <person name="Gilbert M.T."/>
            <person name="Yandell M."/>
            <person name="Zhang G."/>
            <person name="Wang J."/>
        </authorList>
    </citation>
    <scope>NUCLEOTIDE SEQUENCE [LARGE SCALE GENOMIC DNA]</scope>
    <source>
        <tissue evidence="18">Blood</tissue>
    </source>
</reference>
<dbReference type="InterPro" id="IPR000483">
    <property type="entry name" value="Cys-rich_flank_reg_C"/>
</dbReference>
<evidence type="ECO:0000256" key="4">
    <source>
        <dbReference type="ARBA" id="ARBA00004484"/>
    </source>
</evidence>
<dbReference type="EMBL" id="AKCR02000048">
    <property type="protein sequence ID" value="PKK23713.1"/>
    <property type="molecule type" value="Genomic_DNA"/>
</dbReference>
<evidence type="ECO:0000256" key="12">
    <source>
        <dbReference type="ARBA" id="ARBA00023180"/>
    </source>
</evidence>
<dbReference type="SMART" id="SM00369">
    <property type="entry name" value="LRR_TYP"/>
    <property type="match status" value="7"/>
</dbReference>
<feature type="region of interest" description="Disordered" evidence="16">
    <location>
        <begin position="1"/>
        <end position="24"/>
    </location>
</feature>
<comment type="caution">
    <text evidence="18">The sequence shown here is derived from an EMBL/GenBank/DDBJ whole genome shotgun (WGS) entry which is preliminary data.</text>
</comment>
<evidence type="ECO:0000256" key="15">
    <source>
        <dbReference type="ARBA" id="ARBA00038236"/>
    </source>
</evidence>
<evidence type="ECO:0000256" key="9">
    <source>
        <dbReference type="ARBA" id="ARBA00022737"/>
    </source>
</evidence>
<comment type="subcellular location">
    <subcellularLocation>
        <location evidence="1">Cell membrane</location>
    </subcellularLocation>
    <subcellularLocation>
        <location evidence="3">Cell projection</location>
    </subcellularLocation>
    <subcellularLocation>
        <location evidence="2">Membrane raft</location>
    </subcellularLocation>
    <subcellularLocation>
        <location evidence="5">Membrane</location>
        <topology evidence="5">Lipid-anchor</topology>
    </subcellularLocation>
    <subcellularLocation>
        <location evidence="4">Perikaryon</location>
    </subcellularLocation>
</comment>
<keyword evidence="9" id="KW-0677">Repeat</keyword>
<evidence type="ECO:0000256" key="7">
    <source>
        <dbReference type="ARBA" id="ARBA00022614"/>
    </source>
</evidence>
<dbReference type="Pfam" id="PF13855">
    <property type="entry name" value="LRR_8"/>
    <property type="match status" value="2"/>
</dbReference>
<evidence type="ECO:0000256" key="3">
    <source>
        <dbReference type="ARBA" id="ARBA00004316"/>
    </source>
</evidence>
<sequence>MGTAGTVLDRRDSGDSRDPGTREGAARPWRLEVLEPAALARAMGRGFAELLLVLLGLKVPSALGCPTDCVCYPSPMTVSCQAHNFVTIPEGIPEDSERIFLQNNQITLLLRGHFSPSMVTLWIYSNNITFIDPNTFDGFVNLEELDLGDNRYLRALAADTFQGLVKLHALYLYKCGLSSLPSGIFGGLHNLQYLYLQDNHIEFLQDDIFVDLVNLSHLFLHGNKLWSLHQNTFRGLINLDRLLIHQNQLQWIHRRAFHDLRRLTTLFLFNNSLSELQGDCLAHLGALEFLRLNGNPWSCDCKARSLWEWLHRFRGSSSSVICESPEQMHGKDLKVLRAEDFRNCSGSESLHQIKTHTFSTSDRGASKTHHPHHSSKEKAKEKGAENGLHSSQPAGPPGSRPGYRKPGKNCTSHKSRNRTSKPVSLGPRKNGQEVPDYVPDYQHKFSFGVMPTLSPKRKGKCTRRTPIRPPSGVQQAAGCPGLRASLLVFMMVLAAVIR</sequence>
<dbReference type="GO" id="GO:0042995">
    <property type="term" value="C:cell projection"/>
    <property type="evidence" value="ECO:0007669"/>
    <property type="project" value="UniProtKB-SubCell"/>
</dbReference>
<dbReference type="InterPro" id="IPR032675">
    <property type="entry name" value="LRR_dom_sf"/>
</dbReference>
<dbReference type="PANTHER" id="PTHR24369">
    <property type="entry name" value="ANTIGEN BSP, PUTATIVE-RELATED"/>
    <property type="match status" value="1"/>
</dbReference>
<keyword evidence="6" id="KW-1003">Cell membrane</keyword>
<evidence type="ECO:0000256" key="13">
    <source>
        <dbReference type="ARBA" id="ARBA00023273"/>
    </source>
</evidence>
<feature type="region of interest" description="Disordered" evidence="16">
    <location>
        <begin position="449"/>
        <end position="477"/>
    </location>
</feature>
<evidence type="ECO:0000256" key="1">
    <source>
        <dbReference type="ARBA" id="ARBA00004236"/>
    </source>
</evidence>
<keyword evidence="13" id="KW-0966">Cell projection</keyword>
<dbReference type="GO" id="GO:0043204">
    <property type="term" value="C:perikaryon"/>
    <property type="evidence" value="ECO:0007669"/>
    <property type="project" value="UniProtKB-SubCell"/>
</dbReference>
<dbReference type="GO" id="GO:0045121">
    <property type="term" value="C:membrane raft"/>
    <property type="evidence" value="ECO:0007669"/>
    <property type="project" value="UniProtKB-SubCell"/>
</dbReference>
<dbReference type="InterPro" id="IPR003591">
    <property type="entry name" value="Leu-rich_rpt_typical-subtyp"/>
</dbReference>
<organism evidence="18 19">
    <name type="scientific">Columba livia</name>
    <name type="common">Rock dove</name>
    <dbReference type="NCBI Taxonomy" id="8932"/>
    <lineage>
        <taxon>Eukaryota</taxon>
        <taxon>Metazoa</taxon>
        <taxon>Chordata</taxon>
        <taxon>Craniata</taxon>
        <taxon>Vertebrata</taxon>
        <taxon>Euteleostomi</taxon>
        <taxon>Archelosauria</taxon>
        <taxon>Archosauria</taxon>
        <taxon>Dinosauria</taxon>
        <taxon>Saurischia</taxon>
        <taxon>Theropoda</taxon>
        <taxon>Coelurosauria</taxon>
        <taxon>Aves</taxon>
        <taxon>Neognathae</taxon>
        <taxon>Neoaves</taxon>
        <taxon>Columbimorphae</taxon>
        <taxon>Columbiformes</taxon>
        <taxon>Columbidae</taxon>
        <taxon>Columba</taxon>
    </lineage>
</organism>
<accession>A0A2I0M217</accession>
<dbReference type="InterPro" id="IPR050541">
    <property type="entry name" value="LRR_TM_domain-containing"/>
</dbReference>
<dbReference type="InterPro" id="IPR001611">
    <property type="entry name" value="Leu-rich_rpt"/>
</dbReference>
<feature type="compositionally biased region" description="Basic residues" evidence="16">
    <location>
        <begin position="402"/>
        <end position="419"/>
    </location>
</feature>
<name>A0A2I0M217_COLLI</name>
<evidence type="ECO:0000256" key="16">
    <source>
        <dbReference type="SAM" id="MobiDB-lite"/>
    </source>
</evidence>
<evidence type="ECO:0000313" key="19">
    <source>
        <dbReference type="Proteomes" id="UP000053872"/>
    </source>
</evidence>
<keyword evidence="11 18" id="KW-0675">Receptor</keyword>
<dbReference type="AlphaFoldDB" id="A0A2I0M217"/>
<feature type="compositionally biased region" description="Basic residues" evidence="16">
    <location>
        <begin position="455"/>
        <end position="466"/>
    </location>
</feature>
<keyword evidence="14" id="KW-0449">Lipoprotein</keyword>
<evidence type="ECO:0000259" key="17">
    <source>
        <dbReference type="SMART" id="SM00082"/>
    </source>
</evidence>
<dbReference type="GO" id="GO:0005886">
    <property type="term" value="C:plasma membrane"/>
    <property type="evidence" value="ECO:0007669"/>
    <property type="project" value="UniProtKB-SubCell"/>
</dbReference>
<proteinExistence type="inferred from homology"/>
<keyword evidence="7" id="KW-0433">Leucine-rich repeat</keyword>
<evidence type="ECO:0000313" key="18">
    <source>
        <dbReference type="EMBL" id="PKK23713.1"/>
    </source>
</evidence>
<dbReference type="PANTHER" id="PTHR24369:SF196">
    <property type="entry name" value="RETICULON 4 RECEPTOR LIKE 1"/>
    <property type="match status" value="1"/>
</dbReference>
<dbReference type="SUPFAM" id="SSF52058">
    <property type="entry name" value="L domain-like"/>
    <property type="match status" value="1"/>
</dbReference>
<keyword evidence="19" id="KW-1185">Reference proteome</keyword>